<dbReference type="SUPFAM" id="SSF50447">
    <property type="entry name" value="Translation proteins"/>
    <property type="match status" value="1"/>
</dbReference>
<name>A0ABP1S406_9HEXA</name>
<dbReference type="EMBL" id="CAXLJM020000149">
    <property type="protein sequence ID" value="CAL8142886.1"/>
    <property type="molecule type" value="Genomic_DNA"/>
</dbReference>
<evidence type="ECO:0000256" key="6">
    <source>
        <dbReference type="ARBA" id="ARBA00022801"/>
    </source>
</evidence>
<feature type="domain" description="Tr-type G" evidence="12">
    <location>
        <begin position="311"/>
        <end position="538"/>
    </location>
</feature>
<keyword evidence="14" id="KW-1185">Reference proteome</keyword>
<sequence length="738" mass="80752">MSRHRNVRTMNYDEDYEGYEDVYGHSVEDDYPSSPSGKPSHLCYLNVCTCNGISFLLVSVSQFIFDRSGSRAPQMSQFFDPENDIAEEPEEDGEMPRNRDVEKARQRLDSLTIDSAVDDAVAELVPEEEILLKSCLDEIRDVVGDSFLDKVVISHILHAKFNREKALDNLLSGVTVDPTNLSHVPKKMKTQRETPIVRPQPIKPKDPVVKVEAGPVKASSSGVTSISSKPVESLKVVPASSGKSVTVGFDIPKERSVTPSPVPDTLQPQQTNLKCPSPVPVKQETPKPSKKKDFKPDLALSEYTKERGSSKDLLNLLVIGHVDAGKSTLMGHVLFQLGQVPKKAMHKFEQESKKLGKQSFMYAWVLDETGEERSRGITMDIAQSRFETTNKSIVLLDAPGHKDFIPNMITGASQADVAVLVVDSTKGEFETGFESGGQTREHALLVRSLGVTQLVVAVNKLDTVGWSKDRFDEIKARLTTFLVRSAGFREAELIFVPCSGLQGENLTKTSTETDLTSWYKGPTLLTAIDELKPPERPVGRPLRISINDVFKGPGGQCIGGRVETGMVQPGDKVLVQPVGEVVTVKSITLDDGVGTTAFAGDPAIIALQGVSDANILFTGCLLSDPNYPCRVSSKFQARVVTFDAMTVPLVKGFTGVMHLGSLQEQVSVRKLISQLHKGTGEVVKNKPRCLMKNSNALIQLECSRPVCIEEFKDVKELGRFTLRYAGVTIAAGVITKVM</sequence>
<dbReference type="Gene3D" id="3.40.50.300">
    <property type="entry name" value="P-loop containing nucleotide triphosphate hydrolases"/>
    <property type="match status" value="1"/>
</dbReference>
<dbReference type="SUPFAM" id="SSF52540">
    <property type="entry name" value="P-loop containing nucleoside triphosphate hydrolases"/>
    <property type="match status" value="1"/>
</dbReference>
<evidence type="ECO:0000256" key="7">
    <source>
        <dbReference type="ARBA" id="ARBA00022845"/>
    </source>
</evidence>
<dbReference type="CDD" id="cd16267">
    <property type="entry name" value="HBS1-like_II"/>
    <property type="match status" value="1"/>
</dbReference>
<reference evidence="13 14" key="1">
    <citation type="submission" date="2024-08" db="EMBL/GenBank/DDBJ databases">
        <authorList>
            <person name="Cucini C."/>
            <person name="Frati F."/>
        </authorList>
    </citation>
    <scope>NUCLEOTIDE SEQUENCE [LARGE SCALE GENOMIC DNA]</scope>
</reference>
<keyword evidence="5" id="KW-0547">Nucleotide-binding</keyword>
<dbReference type="PROSITE" id="PS51722">
    <property type="entry name" value="G_TR_2"/>
    <property type="match status" value="1"/>
</dbReference>
<dbReference type="Pfam" id="PF22594">
    <property type="entry name" value="GTP-eEF1A_C"/>
    <property type="match status" value="1"/>
</dbReference>
<evidence type="ECO:0000256" key="5">
    <source>
        <dbReference type="ARBA" id="ARBA00022741"/>
    </source>
</evidence>
<feature type="region of interest" description="Disordered" evidence="11">
    <location>
        <begin position="76"/>
        <end position="99"/>
    </location>
</feature>
<dbReference type="InterPro" id="IPR037189">
    <property type="entry name" value="HBS1-like_N_sf"/>
</dbReference>
<evidence type="ECO:0000256" key="3">
    <source>
        <dbReference type="ARBA" id="ARBA00022490"/>
    </source>
</evidence>
<comment type="subcellular location">
    <subcellularLocation>
        <location evidence="1">Cytoplasm</location>
    </subcellularLocation>
</comment>
<evidence type="ECO:0000256" key="4">
    <source>
        <dbReference type="ARBA" id="ARBA00022553"/>
    </source>
</evidence>
<dbReference type="InterPro" id="IPR009001">
    <property type="entry name" value="Transl_elong_EF1A/Init_IF2_C"/>
</dbReference>
<dbReference type="InterPro" id="IPR000795">
    <property type="entry name" value="T_Tr_GTP-bd_dom"/>
</dbReference>
<comment type="similarity">
    <text evidence="2">Belongs to the TRAFAC class translation factor GTPase superfamily. Classic translation factor GTPase family. EF-Tu/EF-1A subfamily.</text>
</comment>
<protein>
    <recommendedName>
        <fullName evidence="12">Tr-type G domain-containing protein</fullName>
    </recommendedName>
</protein>
<dbReference type="InterPro" id="IPR054696">
    <property type="entry name" value="GTP-eEF1A_C"/>
</dbReference>
<keyword evidence="7" id="KW-0810">Translation regulation</keyword>
<dbReference type="SUPFAM" id="SSF109732">
    <property type="entry name" value="HBS1-like domain"/>
    <property type="match status" value="1"/>
</dbReference>
<gene>
    <name evidence="13" type="ORF">ODALV1_LOCUS29181</name>
</gene>
<dbReference type="InterPro" id="IPR015033">
    <property type="entry name" value="HBS1-like_N"/>
</dbReference>
<comment type="catalytic activity">
    <reaction evidence="10">
        <text>GTP + H2O = GDP + phosphate + H(+)</text>
        <dbReference type="Rhea" id="RHEA:19669"/>
        <dbReference type="ChEBI" id="CHEBI:15377"/>
        <dbReference type="ChEBI" id="CHEBI:15378"/>
        <dbReference type="ChEBI" id="CHEBI:37565"/>
        <dbReference type="ChEBI" id="CHEBI:43474"/>
        <dbReference type="ChEBI" id="CHEBI:58189"/>
    </reaction>
    <physiologicalReaction direction="left-to-right" evidence="10">
        <dbReference type="Rhea" id="RHEA:19670"/>
    </physiologicalReaction>
</comment>
<dbReference type="InterPro" id="IPR027417">
    <property type="entry name" value="P-loop_NTPase"/>
</dbReference>
<feature type="compositionally biased region" description="Acidic residues" evidence="11">
    <location>
        <begin position="81"/>
        <end position="93"/>
    </location>
</feature>
<keyword evidence="3" id="KW-0963">Cytoplasm</keyword>
<dbReference type="Gene3D" id="2.40.30.10">
    <property type="entry name" value="Translation factors"/>
    <property type="match status" value="2"/>
</dbReference>
<keyword evidence="9" id="KW-0342">GTP-binding</keyword>
<dbReference type="Gene3D" id="1.10.8.10">
    <property type="entry name" value="DNA helicase RuvA subunit, C-terminal domain"/>
    <property type="match status" value="1"/>
</dbReference>
<keyword evidence="6" id="KW-0378">Hydrolase</keyword>
<feature type="region of interest" description="Disordered" evidence="11">
    <location>
        <begin position="251"/>
        <end position="296"/>
    </location>
</feature>
<dbReference type="InterPro" id="IPR050100">
    <property type="entry name" value="TRAFAC_GTPase_members"/>
</dbReference>
<dbReference type="SUPFAM" id="SSF50465">
    <property type="entry name" value="EF-Tu/eEF-1alpha/eIF2-gamma C-terminal domain"/>
    <property type="match status" value="1"/>
</dbReference>
<evidence type="ECO:0000313" key="14">
    <source>
        <dbReference type="Proteomes" id="UP001642540"/>
    </source>
</evidence>
<proteinExistence type="inferred from homology"/>
<dbReference type="Proteomes" id="UP001642540">
    <property type="component" value="Unassembled WGS sequence"/>
</dbReference>
<comment type="caution">
    <text evidence="13">The sequence shown here is derived from an EMBL/GenBank/DDBJ whole genome shotgun (WGS) entry which is preliminary data.</text>
</comment>
<evidence type="ECO:0000256" key="11">
    <source>
        <dbReference type="SAM" id="MobiDB-lite"/>
    </source>
</evidence>
<evidence type="ECO:0000256" key="1">
    <source>
        <dbReference type="ARBA" id="ARBA00004496"/>
    </source>
</evidence>
<dbReference type="Pfam" id="PF08938">
    <property type="entry name" value="HBS1_N"/>
    <property type="match status" value="1"/>
</dbReference>
<dbReference type="PANTHER" id="PTHR23115">
    <property type="entry name" value="TRANSLATION FACTOR"/>
    <property type="match status" value="1"/>
</dbReference>
<dbReference type="CDD" id="cd01883">
    <property type="entry name" value="EF1_alpha"/>
    <property type="match status" value="1"/>
</dbReference>
<evidence type="ECO:0000259" key="12">
    <source>
        <dbReference type="PROSITE" id="PS51722"/>
    </source>
</evidence>
<dbReference type="PRINTS" id="PR00315">
    <property type="entry name" value="ELONGATNFCT"/>
</dbReference>
<dbReference type="InterPro" id="IPR009000">
    <property type="entry name" value="Transl_B-barrel_sf"/>
</dbReference>
<evidence type="ECO:0000313" key="13">
    <source>
        <dbReference type="EMBL" id="CAL8142886.1"/>
    </source>
</evidence>
<evidence type="ECO:0000256" key="2">
    <source>
        <dbReference type="ARBA" id="ARBA00007249"/>
    </source>
</evidence>
<dbReference type="CDD" id="cd04093">
    <property type="entry name" value="HBS1_C_III"/>
    <property type="match status" value="1"/>
</dbReference>
<dbReference type="Pfam" id="PF00009">
    <property type="entry name" value="GTP_EFTU"/>
    <property type="match status" value="1"/>
</dbReference>
<evidence type="ECO:0000256" key="9">
    <source>
        <dbReference type="ARBA" id="ARBA00023134"/>
    </source>
</evidence>
<evidence type="ECO:0000256" key="10">
    <source>
        <dbReference type="ARBA" id="ARBA00049117"/>
    </source>
</evidence>
<keyword evidence="4" id="KW-0597">Phosphoprotein</keyword>
<evidence type="ECO:0000256" key="8">
    <source>
        <dbReference type="ARBA" id="ARBA00022917"/>
    </source>
</evidence>
<organism evidence="13 14">
    <name type="scientific">Orchesella dallaii</name>
    <dbReference type="NCBI Taxonomy" id="48710"/>
    <lineage>
        <taxon>Eukaryota</taxon>
        <taxon>Metazoa</taxon>
        <taxon>Ecdysozoa</taxon>
        <taxon>Arthropoda</taxon>
        <taxon>Hexapoda</taxon>
        <taxon>Collembola</taxon>
        <taxon>Entomobryomorpha</taxon>
        <taxon>Entomobryoidea</taxon>
        <taxon>Orchesellidae</taxon>
        <taxon>Orchesellinae</taxon>
        <taxon>Orchesella</taxon>
    </lineage>
</organism>
<keyword evidence="8" id="KW-0648">Protein biosynthesis</keyword>
<accession>A0ABP1S406</accession>
<feature type="region of interest" description="Disordered" evidence="11">
    <location>
        <begin position="185"/>
        <end position="207"/>
    </location>
</feature>